<evidence type="ECO:0000256" key="11">
    <source>
        <dbReference type="ARBA" id="ARBA00042639"/>
    </source>
</evidence>
<dbReference type="InterPro" id="IPR013766">
    <property type="entry name" value="Thioredoxin_domain"/>
</dbReference>
<dbReference type="FunFam" id="3.40.30.10:FF:000007">
    <property type="entry name" value="Thioredoxin-dependent thiol peroxidase"/>
    <property type="match status" value="1"/>
</dbReference>
<keyword evidence="5" id="KW-0049">Antioxidant</keyword>
<name>A0A9E2SBM0_9BACT</name>
<sequence length="175" mass="19594">MQKIFALLVCSILIISCKGQSKQLDVGDTIPMFSLKNQNDSLFNVADYIGKKKLVIYFYPKDESPVCTKEACSFRDSYTDFTNAGAIVVGINSGSVKSHHDFITNHQLPFTLLSDPDNKVLKMFGVKGKFFLTGRKTFVVDLTGKIVYTFDSFSNGSAHSEKTLQFLKDETKIQH</sequence>
<dbReference type="PROSITE" id="PS51352">
    <property type="entry name" value="THIOREDOXIN_2"/>
    <property type="match status" value="1"/>
</dbReference>
<dbReference type="GO" id="GO:0034599">
    <property type="term" value="P:cellular response to oxidative stress"/>
    <property type="evidence" value="ECO:0007669"/>
    <property type="project" value="TreeGrafter"/>
</dbReference>
<evidence type="ECO:0000256" key="6">
    <source>
        <dbReference type="ARBA" id="ARBA00023002"/>
    </source>
</evidence>
<evidence type="ECO:0000256" key="5">
    <source>
        <dbReference type="ARBA" id="ARBA00022862"/>
    </source>
</evidence>
<evidence type="ECO:0000256" key="1">
    <source>
        <dbReference type="ARBA" id="ARBA00003330"/>
    </source>
</evidence>
<dbReference type="EMBL" id="JAHSPG010000016">
    <property type="protein sequence ID" value="MBV4360021.1"/>
    <property type="molecule type" value="Genomic_DNA"/>
</dbReference>
<evidence type="ECO:0000256" key="7">
    <source>
        <dbReference type="ARBA" id="ARBA00023157"/>
    </source>
</evidence>
<comment type="catalytic activity">
    <reaction evidence="12">
        <text>a hydroperoxide + [thioredoxin]-dithiol = an alcohol + [thioredoxin]-disulfide + H2O</text>
        <dbReference type="Rhea" id="RHEA:62620"/>
        <dbReference type="Rhea" id="RHEA-COMP:10698"/>
        <dbReference type="Rhea" id="RHEA-COMP:10700"/>
        <dbReference type="ChEBI" id="CHEBI:15377"/>
        <dbReference type="ChEBI" id="CHEBI:29950"/>
        <dbReference type="ChEBI" id="CHEBI:30879"/>
        <dbReference type="ChEBI" id="CHEBI:35924"/>
        <dbReference type="ChEBI" id="CHEBI:50058"/>
        <dbReference type="EC" id="1.11.1.24"/>
    </reaction>
</comment>
<evidence type="ECO:0000256" key="3">
    <source>
        <dbReference type="ARBA" id="ARBA00013017"/>
    </source>
</evidence>
<evidence type="ECO:0000256" key="8">
    <source>
        <dbReference type="ARBA" id="ARBA00023284"/>
    </source>
</evidence>
<feature type="domain" description="Thioredoxin" evidence="13">
    <location>
        <begin position="24"/>
        <end position="172"/>
    </location>
</feature>
<keyword evidence="7" id="KW-1015">Disulfide bond</keyword>
<evidence type="ECO:0000256" key="9">
    <source>
        <dbReference type="ARBA" id="ARBA00032824"/>
    </source>
</evidence>
<keyword evidence="8" id="KW-0676">Redox-active center</keyword>
<dbReference type="InterPro" id="IPR050924">
    <property type="entry name" value="Peroxiredoxin_BCP/PrxQ"/>
</dbReference>
<evidence type="ECO:0000259" key="13">
    <source>
        <dbReference type="PROSITE" id="PS51352"/>
    </source>
</evidence>
<dbReference type="GO" id="GO:0045454">
    <property type="term" value="P:cell redox homeostasis"/>
    <property type="evidence" value="ECO:0007669"/>
    <property type="project" value="TreeGrafter"/>
</dbReference>
<comment type="function">
    <text evidence="1">Thiol-specific peroxidase that catalyzes the reduction of hydrogen peroxide and organic hydroperoxides to water and alcohols, respectively. Plays a role in cell protection against oxidative stress by detoxifying peroxides and as sensor of hydrogen peroxide-mediated signaling events.</text>
</comment>
<accession>A0A9E2SBM0</accession>
<dbReference type="GO" id="GO:0008379">
    <property type="term" value="F:thioredoxin peroxidase activity"/>
    <property type="evidence" value="ECO:0007669"/>
    <property type="project" value="TreeGrafter"/>
</dbReference>
<dbReference type="PROSITE" id="PS51257">
    <property type="entry name" value="PROKAR_LIPOPROTEIN"/>
    <property type="match status" value="1"/>
</dbReference>
<keyword evidence="15" id="KW-1185">Reference proteome</keyword>
<protein>
    <recommendedName>
        <fullName evidence="3">thioredoxin-dependent peroxiredoxin</fullName>
        <ecNumber evidence="3">1.11.1.24</ecNumber>
    </recommendedName>
    <alternativeName>
        <fullName evidence="9">Thioredoxin peroxidase</fullName>
    </alternativeName>
    <alternativeName>
        <fullName evidence="11">Thioredoxin-dependent peroxiredoxin Bcp</fullName>
    </alternativeName>
</protein>
<evidence type="ECO:0000256" key="10">
    <source>
        <dbReference type="ARBA" id="ARBA00038489"/>
    </source>
</evidence>
<dbReference type="Proteomes" id="UP000812270">
    <property type="component" value="Unassembled WGS sequence"/>
</dbReference>
<proteinExistence type="inferred from homology"/>
<keyword evidence="6" id="KW-0560">Oxidoreductase</keyword>
<reference evidence="14" key="1">
    <citation type="submission" date="2021-06" db="EMBL/GenBank/DDBJ databases">
        <authorList>
            <person name="Huq M.A."/>
        </authorList>
    </citation>
    <scope>NUCLEOTIDE SEQUENCE</scope>
    <source>
        <strain evidence="14">MAH-26</strain>
    </source>
</reference>
<dbReference type="CDD" id="cd03017">
    <property type="entry name" value="PRX_BCP"/>
    <property type="match status" value="1"/>
</dbReference>
<dbReference type="EC" id="1.11.1.24" evidence="3"/>
<dbReference type="PANTHER" id="PTHR42801">
    <property type="entry name" value="THIOREDOXIN-DEPENDENT PEROXIDE REDUCTASE"/>
    <property type="match status" value="1"/>
</dbReference>
<dbReference type="PANTHER" id="PTHR42801:SF4">
    <property type="entry name" value="AHPC_TSA FAMILY PROTEIN"/>
    <property type="match status" value="1"/>
</dbReference>
<evidence type="ECO:0000313" key="15">
    <source>
        <dbReference type="Proteomes" id="UP000812270"/>
    </source>
</evidence>
<comment type="subunit">
    <text evidence="2">Monomer.</text>
</comment>
<keyword evidence="4" id="KW-0575">Peroxidase</keyword>
<dbReference type="RefSeq" id="WP_217794274.1">
    <property type="nucleotide sequence ID" value="NZ_JAHSPG010000016.1"/>
</dbReference>
<dbReference type="InterPro" id="IPR000866">
    <property type="entry name" value="AhpC/TSA"/>
</dbReference>
<evidence type="ECO:0000256" key="12">
    <source>
        <dbReference type="ARBA" id="ARBA00049091"/>
    </source>
</evidence>
<dbReference type="GO" id="GO:0005737">
    <property type="term" value="C:cytoplasm"/>
    <property type="evidence" value="ECO:0007669"/>
    <property type="project" value="TreeGrafter"/>
</dbReference>
<gene>
    <name evidence="14" type="ORF">KTO63_22840</name>
</gene>
<evidence type="ECO:0000256" key="4">
    <source>
        <dbReference type="ARBA" id="ARBA00022559"/>
    </source>
</evidence>
<dbReference type="Pfam" id="PF00578">
    <property type="entry name" value="AhpC-TSA"/>
    <property type="match status" value="1"/>
</dbReference>
<comment type="similarity">
    <text evidence="10">Belongs to the peroxiredoxin family. BCP/PrxQ subfamily.</text>
</comment>
<evidence type="ECO:0000256" key="2">
    <source>
        <dbReference type="ARBA" id="ARBA00011245"/>
    </source>
</evidence>
<dbReference type="AlphaFoldDB" id="A0A9E2SBM0"/>
<comment type="caution">
    <text evidence="14">The sequence shown here is derived from an EMBL/GenBank/DDBJ whole genome shotgun (WGS) entry which is preliminary data.</text>
</comment>
<evidence type="ECO:0000313" key="14">
    <source>
        <dbReference type="EMBL" id="MBV4360021.1"/>
    </source>
</evidence>
<organism evidence="14 15">
    <name type="scientific">Pinibacter aurantiacus</name>
    <dbReference type="NCBI Taxonomy" id="2851599"/>
    <lineage>
        <taxon>Bacteria</taxon>
        <taxon>Pseudomonadati</taxon>
        <taxon>Bacteroidota</taxon>
        <taxon>Chitinophagia</taxon>
        <taxon>Chitinophagales</taxon>
        <taxon>Chitinophagaceae</taxon>
        <taxon>Pinibacter</taxon>
    </lineage>
</organism>